<dbReference type="SUPFAM" id="SSF55729">
    <property type="entry name" value="Acyl-CoA N-acyltransferases (Nat)"/>
    <property type="match status" value="1"/>
</dbReference>
<gene>
    <name evidence="2" type="ORF">QQS35_12305</name>
</gene>
<dbReference type="PANTHER" id="PTHR43072">
    <property type="entry name" value="N-ACETYLTRANSFERASE"/>
    <property type="match status" value="1"/>
</dbReference>
<keyword evidence="3" id="KW-1185">Reference proteome</keyword>
<evidence type="ECO:0000313" key="2">
    <source>
        <dbReference type="EMBL" id="MDL4841235.1"/>
    </source>
</evidence>
<accession>A0ABT7L7P7</accession>
<dbReference type="Gene3D" id="3.40.630.30">
    <property type="match status" value="1"/>
</dbReference>
<dbReference type="Pfam" id="PF00583">
    <property type="entry name" value="Acetyltransf_1"/>
    <property type="match status" value="1"/>
</dbReference>
<dbReference type="InterPro" id="IPR000182">
    <property type="entry name" value="GNAT_dom"/>
</dbReference>
<dbReference type="InterPro" id="IPR016181">
    <property type="entry name" value="Acyl_CoA_acyltransferase"/>
</dbReference>
<dbReference type="CDD" id="cd04301">
    <property type="entry name" value="NAT_SF"/>
    <property type="match status" value="1"/>
</dbReference>
<protein>
    <submittedName>
        <fullName evidence="2">GNAT family N-acetyltransferase</fullName>
    </submittedName>
</protein>
<dbReference type="PROSITE" id="PS51186">
    <property type="entry name" value="GNAT"/>
    <property type="match status" value="1"/>
</dbReference>
<comment type="caution">
    <text evidence="2">The sequence shown here is derived from an EMBL/GenBank/DDBJ whole genome shotgun (WGS) entry which is preliminary data.</text>
</comment>
<feature type="domain" description="N-acetyltransferase" evidence="1">
    <location>
        <begin position="5"/>
        <end position="156"/>
    </location>
</feature>
<dbReference type="RefSeq" id="WP_285932454.1">
    <property type="nucleotide sequence ID" value="NZ_JASTZU010000037.1"/>
</dbReference>
<dbReference type="Proteomes" id="UP001235343">
    <property type="component" value="Unassembled WGS sequence"/>
</dbReference>
<proteinExistence type="predicted"/>
<evidence type="ECO:0000259" key="1">
    <source>
        <dbReference type="PROSITE" id="PS51186"/>
    </source>
</evidence>
<reference evidence="2 3" key="1">
    <citation type="submission" date="2023-06" db="EMBL/GenBank/DDBJ databases">
        <title>Aquibacillus rhizosphaerae LR5S19.</title>
        <authorList>
            <person name="Sun J.-Q."/>
        </authorList>
    </citation>
    <scope>NUCLEOTIDE SEQUENCE [LARGE SCALE GENOMIC DNA]</scope>
    <source>
        <strain evidence="2 3">LR5S19</strain>
    </source>
</reference>
<sequence>MKKNSIITTANLDDIDMLVQLFENYRLFYGKNQDTEKATKFLKERLVNNESVVFIAKDYENPSIGLGFVQLYPSFSSVSMKKIWILNDLYVEEKARRKRVASQLMEKAEEFVEQSGSEHIVLETAIDNKNAQCLYEKIGYLKETNFYTYELVLPRK</sequence>
<evidence type="ECO:0000313" key="3">
    <source>
        <dbReference type="Proteomes" id="UP001235343"/>
    </source>
</evidence>
<dbReference type="PANTHER" id="PTHR43072:SF60">
    <property type="entry name" value="L-2,4-DIAMINOBUTYRIC ACID ACETYLTRANSFERASE"/>
    <property type="match status" value="1"/>
</dbReference>
<dbReference type="EMBL" id="JASTZU010000037">
    <property type="protein sequence ID" value="MDL4841235.1"/>
    <property type="molecule type" value="Genomic_DNA"/>
</dbReference>
<name>A0ABT7L7P7_9BACI</name>
<organism evidence="2 3">
    <name type="scientific">Aquibacillus rhizosphaerae</name>
    <dbReference type="NCBI Taxonomy" id="3051431"/>
    <lineage>
        <taxon>Bacteria</taxon>
        <taxon>Bacillati</taxon>
        <taxon>Bacillota</taxon>
        <taxon>Bacilli</taxon>
        <taxon>Bacillales</taxon>
        <taxon>Bacillaceae</taxon>
        <taxon>Aquibacillus</taxon>
    </lineage>
</organism>